<sequence>MAETIQDRGSIPISPRLPPELEREIFEQAGYQDLGNAYQLLFVAKRVYQWVEPMVYRVLFRRSTLTCFHGQVRRRRPYPPLEQFEAGQKPSLRLKQVSSYTTHLLLIDWVHTHRGVAIDILQLHNTSHSGSLISMDGITDT</sequence>
<reference evidence="1 2" key="1">
    <citation type="submission" date="2020-01" db="EMBL/GenBank/DDBJ databases">
        <authorList>
            <person name="Gupta K D."/>
        </authorList>
    </citation>
    <scope>NUCLEOTIDE SEQUENCE [LARGE SCALE GENOMIC DNA]</scope>
</reference>
<gene>
    <name evidence="1" type="ORF">AAE3_LOCUS2839</name>
</gene>
<evidence type="ECO:0008006" key="3">
    <source>
        <dbReference type="Google" id="ProtNLM"/>
    </source>
</evidence>
<evidence type="ECO:0000313" key="1">
    <source>
        <dbReference type="EMBL" id="CAA7260805.1"/>
    </source>
</evidence>
<proteinExistence type="predicted"/>
<dbReference type="Proteomes" id="UP000467700">
    <property type="component" value="Unassembled WGS sequence"/>
</dbReference>
<organism evidence="1 2">
    <name type="scientific">Cyclocybe aegerita</name>
    <name type="common">Black poplar mushroom</name>
    <name type="synonym">Agrocybe aegerita</name>
    <dbReference type="NCBI Taxonomy" id="1973307"/>
    <lineage>
        <taxon>Eukaryota</taxon>
        <taxon>Fungi</taxon>
        <taxon>Dikarya</taxon>
        <taxon>Basidiomycota</taxon>
        <taxon>Agaricomycotina</taxon>
        <taxon>Agaricomycetes</taxon>
        <taxon>Agaricomycetidae</taxon>
        <taxon>Agaricales</taxon>
        <taxon>Agaricineae</taxon>
        <taxon>Bolbitiaceae</taxon>
        <taxon>Cyclocybe</taxon>
    </lineage>
</organism>
<evidence type="ECO:0000313" key="2">
    <source>
        <dbReference type="Proteomes" id="UP000467700"/>
    </source>
</evidence>
<comment type="caution">
    <text evidence="1">The sequence shown here is derived from an EMBL/GenBank/DDBJ whole genome shotgun (WGS) entry which is preliminary data.</text>
</comment>
<dbReference type="EMBL" id="CACVBS010000030">
    <property type="protein sequence ID" value="CAA7260805.1"/>
    <property type="molecule type" value="Genomic_DNA"/>
</dbReference>
<protein>
    <recommendedName>
        <fullName evidence="3">F-box domain-containing protein</fullName>
    </recommendedName>
</protein>
<keyword evidence="2" id="KW-1185">Reference proteome</keyword>
<dbReference type="AlphaFoldDB" id="A0A8S0VQQ6"/>
<accession>A0A8S0VQQ6</accession>
<dbReference type="OrthoDB" id="3070099at2759"/>
<name>A0A8S0VQQ6_CYCAE</name>